<name>A0A822L9K0_MICAE</name>
<evidence type="ECO:0000313" key="2">
    <source>
        <dbReference type="Proteomes" id="UP000005806"/>
    </source>
</evidence>
<dbReference type="AlphaFoldDB" id="A0A822L9K0"/>
<gene>
    <name evidence="1" type="ORF">MICCA_260002</name>
</gene>
<organism evidence="1 2">
    <name type="scientific">Microcystis aeruginosa PCC 9432</name>
    <dbReference type="NCBI Taxonomy" id="1160280"/>
    <lineage>
        <taxon>Bacteria</taxon>
        <taxon>Bacillati</taxon>
        <taxon>Cyanobacteriota</taxon>
        <taxon>Cyanophyceae</taxon>
        <taxon>Oscillatoriophycideae</taxon>
        <taxon>Chroococcales</taxon>
        <taxon>Microcystaceae</taxon>
        <taxon>Microcystis</taxon>
    </lineage>
</organism>
<protein>
    <submittedName>
        <fullName evidence="1">Uncharacterized protein</fullName>
    </submittedName>
</protein>
<sequence length="49" mass="5406">MTAGAVAAAKDTAEKGVKDTYKGLKTFNYQQRRQWLSVKLVSSKAFKIA</sequence>
<comment type="caution">
    <text evidence="1">The sequence shown here is derived from an EMBL/GenBank/DDBJ whole genome shotgun (WGS) entry which is preliminary data.</text>
</comment>
<proteinExistence type="predicted"/>
<evidence type="ECO:0000313" key="1">
    <source>
        <dbReference type="EMBL" id="CCH92869.1"/>
    </source>
</evidence>
<dbReference type="EMBL" id="CAIH01000179">
    <property type="protein sequence ID" value="CCH92869.1"/>
    <property type="molecule type" value="Genomic_DNA"/>
</dbReference>
<dbReference type="Proteomes" id="UP000005806">
    <property type="component" value="Unassembled WGS sequence"/>
</dbReference>
<reference evidence="1 2" key="1">
    <citation type="submission" date="2012-04" db="EMBL/GenBank/DDBJ databases">
        <authorList>
            <person name="Genoscope - CEA"/>
        </authorList>
    </citation>
    <scope>NUCLEOTIDE SEQUENCE [LARGE SCALE GENOMIC DNA]</scope>
    <source>
        <strain evidence="1 2">9432</strain>
    </source>
</reference>
<accession>A0A822L9K0</accession>
<dbReference type="RefSeq" id="WP_002750438.1">
    <property type="nucleotide sequence ID" value="NZ_HE972530.1"/>
</dbReference>